<evidence type="ECO:0000259" key="8">
    <source>
        <dbReference type="Pfam" id="PF01529"/>
    </source>
</evidence>
<gene>
    <name evidence="9" type="ORF">BLNAU_13505</name>
</gene>
<keyword evidence="10" id="KW-1185">Reference proteome</keyword>
<feature type="transmembrane region" description="Helical" evidence="7">
    <location>
        <begin position="20"/>
        <end position="38"/>
    </location>
</feature>
<comment type="caution">
    <text evidence="9">The sequence shown here is derived from an EMBL/GenBank/DDBJ whole genome shotgun (WGS) entry which is preliminary data.</text>
</comment>
<feature type="domain" description="Palmitoyltransferase DHHC" evidence="8">
    <location>
        <begin position="73"/>
        <end position="195"/>
    </location>
</feature>
<keyword evidence="5 7" id="KW-0472">Membrane</keyword>
<evidence type="ECO:0000256" key="3">
    <source>
        <dbReference type="ARBA" id="ARBA00022692"/>
    </source>
</evidence>
<comment type="similarity">
    <text evidence="7">Belongs to the DHHC palmitoyltransferase family.</text>
</comment>
<keyword evidence="6 7" id="KW-0012">Acyltransferase</keyword>
<dbReference type="InterPro" id="IPR001594">
    <property type="entry name" value="Palmitoyltrfase_DHHC"/>
</dbReference>
<feature type="transmembrane region" description="Helical" evidence="7">
    <location>
        <begin position="113"/>
        <end position="137"/>
    </location>
</feature>
<proteinExistence type="inferred from homology"/>
<evidence type="ECO:0000256" key="5">
    <source>
        <dbReference type="ARBA" id="ARBA00023136"/>
    </source>
</evidence>
<feature type="transmembrane region" description="Helical" evidence="7">
    <location>
        <begin position="157"/>
        <end position="177"/>
    </location>
</feature>
<dbReference type="PROSITE" id="PS50216">
    <property type="entry name" value="DHHC"/>
    <property type="match status" value="1"/>
</dbReference>
<evidence type="ECO:0000313" key="9">
    <source>
        <dbReference type="EMBL" id="KAK2951621.1"/>
    </source>
</evidence>
<name>A0ABQ9XGM8_9EUKA</name>
<protein>
    <recommendedName>
        <fullName evidence="7">Palmitoyltransferase</fullName>
        <ecNumber evidence="7">2.3.1.225</ecNumber>
    </recommendedName>
</protein>
<dbReference type="Pfam" id="PF01529">
    <property type="entry name" value="DHHC"/>
    <property type="match status" value="1"/>
</dbReference>
<keyword evidence="2 7" id="KW-0808">Transferase</keyword>
<evidence type="ECO:0000256" key="2">
    <source>
        <dbReference type="ARBA" id="ARBA00022679"/>
    </source>
</evidence>
<keyword evidence="3 7" id="KW-0812">Transmembrane</keyword>
<reference evidence="9 10" key="1">
    <citation type="journal article" date="2022" name="bioRxiv">
        <title>Genomics of Preaxostyla Flagellates Illuminates Evolutionary Transitions and the Path Towards Mitochondrial Loss.</title>
        <authorList>
            <person name="Novak L.V.F."/>
            <person name="Treitli S.C."/>
            <person name="Pyrih J."/>
            <person name="Halakuc P."/>
            <person name="Pipaliya S.V."/>
            <person name="Vacek V."/>
            <person name="Brzon O."/>
            <person name="Soukal P."/>
            <person name="Eme L."/>
            <person name="Dacks J.B."/>
            <person name="Karnkowska A."/>
            <person name="Elias M."/>
            <person name="Hampl V."/>
        </authorList>
    </citation>
    <scope>NUCLEOTIDE SEQUENCE [LARGE SCALE GENOMIC DNA]</scope>
    <source>
        <strain evidence="9">NAU3</strain>
        <tissue evidence="9">Gut</tissue>
    </source>
</reference>
<evidence type="ECO:0000313" key="10">
    <source>
        <dbReference type="Proteomes" id="UP001281761"/>
    </source>
</evidence>
<sequence>MLVYLHLRLACSPHPFQYRPIHLNFALVFLDAFFLLFYDVRTNPADPLLYLLDSEGDSTPQKLTDLPKSFYGMCSKGLLQSSRHCRLCNKYTSGFDHHCPWINNCIGKSNYKLFFTLQVIVVLHFLFSAGMCMNNVIYVWVQHLPSTAQFFFWNQQILLTIMDIVMIVIDIAGLYIIGDLHRFHTIHQIRLETTFRCIMRKKAETEETKKTKELKLKREEERKRAKVGAK</sequence>
<keyword evidence="4 7" id="KW-1133">Transmembrane helix</keyword>
<organism evidence="9 10">
    <name type="scientific">Blattamonas nauphoetae</name>
    <dbReference type="NCBI Taxonomy" id="2049346"/>
    <lineage>
        <taxon>Eukaryota</taxon>
        <taxon>Metamonada</taxon>
        <taxon>Preaxostyla</taxon>
        <taxon>Oxymonadida</taxon>
        <taxon>Blattamonas</taxon>
    </lineage>
</organism>
<evidence type="ECO:0000256" key="6">
    <source>
        <dbReference type="ARBA" id="ARBA00023315"/>
    </source>
</evidence>
<evidence type="ECO:0000256" key="7">
    <source>
        <dbReference type="RuleBase" id="RU079119"/>
    </source>
</evidence>
<accession>A0ABQ9XGM8</accession>
<dbReference type="PANTHER" id="PTHR22883:SF203">
    <property type="entry name" value="PALMITOYLTRANSFERASE"/>
    <property type="match status" value="1"/>
</dbReference>
<dbReference type="InterPro" id="IPR039859">
    <property type="entry name" value="PFA4/ZDH16/20/ERF2-like"/>
</dbReference>
<evidence type="ECO:0000256" key="4">
    <source>
        <dbReference type="ARBA" id="ARBA00022989"/>
    </source>
</evidence>
<dbReference type="PANTHER" id="PTHR22883">
    <property type="entry name" value="ZINC FINGER DHHC DOMAIN CONTAINING PROTEIN"/>
    <property type="match status" value="1"/>
</dbReference>
<comment type="subcellular location">
    <subcellularLocation>
        <location evidence="1">Membrane</location>
        <topology evidence="1">Multi-pass membrane protein</topology>
    </subcellularLocation>
</comment>
<dbReference type="EMBL" id="JARBJD010000116">
    <property type="protein sequence ID" value="KAK2951621.1"/>
    <property type="molecule type" value="Genomic_DNA"/>
</dbReference>
<dbReference type="Proteomes" id="UP001281761">
    <property type="component" value="Unassembled WGS sequence"/>
</dbReference>
<evidence type="ECO:0000256" key="1">
    <source>
        <dbReference type="ARBA" id="ARBA00004141"/>
    </source>
</evidence>
<comment type="domain">
    <text evidence="7">The DHHC domain is required for palmitoyltransferase activity.</text>
</comment>
<dbReference type="EC" id="2.3.1.225" evidence="7"/>
<comment type="catalytic activity">
    <reaction evidence="7">
        <text>L-cysteinyl-[protein] + hexadecanoyl-CoA = S-hexadecanoyl-L-cysteinyl-[protein] + CoA</text>
        <dbReference type="Rhea" id="RHEA:36683"/>
        <dbReference type="Rhea" id="RHEA-COMP:10131"/>
        <dbReference type="Rhea" id="RHEA-COMP:11032"/>
        <dbReference type="ChEBI" id="CHEBI:29950"/>
        <dbReference type="ChEBI" id="CHEBI:57287"/>
        <dbReference type="ChEBI" id="CHEBI:57379"/>
        <dbReference type="ChEBI" id="CHEBI:74151"/>
        <dbReference type="EC" id="2.3.1.225"/>
    </reaction>
</comment>